<gene>
    <name evidence="12" type="primary">yddA</name>
    <name evidence="12" type="ORF">HLUCCA11_05325</name>
</gene>
<dbReference type="SUPFAM" id="SSF90123">
    <property type="entry name" value="ABC transporter transmembrane region"/>
    <property type="match status" value="1"/>
</dbReference>
<keyword evidence="5 12" id="KW-0067">ATP-binding</keyword>
<dbReference type="InterPro" id="IPR050835">
    <property type="entry name" value="ABC_transporter_sub-D"/>
</dbReference>
<evidence type="ECO:0000256" key="7">
    <source>
        <dbReference type="ARBA" id="ARBA00023136"/>
    </source>
</evidence>
<sequence length="610" mass="68006">MASPFVSKVISEIISKPTSKASVGSILLPYWKSREKVGAWGLMGLLIILLFIRTGLQVVFLIYGGELTSALAAQESDRFFQAAFIFAGILIVSVPFASVSGYVRAKLGLYWRTWLTRDYLDKYLGEQTFYKLRLKNDIDNPDQRIEEDIRTLTQESLKLVEILLESSFQLLGFAGLLWSISQPLMVFLLLYSMVGSAIALLGFGQPLIRINAQQLNYEANFRYDLARIRGNTEAIALYRGESQEFAQSWHQFGRLFTNFKHLIGWQLGFNLFQNHYRYATFVIPGIILAPRLFAGDLEIGDVTQAGSAFTLTLSALALIVLQLQKLTSLGAAAQRLQQLQAALTPNLQPQISPSQSPQSQPKPKPKPQSPIPTITLQTGSTLCINNLTLVTPDGKRTLIQSLFLDLPLRESLLIMGSSGIGKSSLLRAIAGLWETGQGTIIRPDKIAFIPQRPYLPVSSFQNLLLYPSTAVPLIGALNTSLNSSLNTSPNTYPGKIETEQHYSTFKSVLEQVNLHHLCHHPLESPLTQPLSLGEQQRLAFARLLLNPPQYAILDEATSALDLNNETHLYQRLKLNNITPISVGHRPSLQQHHQHLLLLKADGRWQYSPLD</sequence>
<dbReference type="GO" id="GO:0005524">
    <property type="term" value="F:ATP binding"/>
    <property type="evidence" value="ECO:0007669"/>
    <property type="project" value="UniProtKB-KW"/>
</dbReference>
<feature type="compositionally biased region" description="Low complexity" evidence="8">
    <location>
        <begin position="347"/>
        <end position="359"/>
    </location>
</feature>
<dbReference type="InterPro" id="IPR003439">
    <property type="entry name" value="ABC_transporter-like_ATP-bd"/>
</dbReference>
<dbReference type="PROSITE" id="PS50893">
    <property type="entry name" value="ABC_TRANSPORTER_2"/>
    <property type="match status" value="1"/>
</dbReference>
<evidence type="ECO:0000256" key="3">
    <source>
        <dbReference type="ARBA" id="ARBA00022692"/>
    </source>
</evidence>
<keyword evidence="4" id="KW-0547">Nucleotide-binding</keyword>
<dbReference type="InterPro" id="IPR003593">
    <property type="entry name" value="AAA+_ATPase"/>
</dbReference>
<keyword evidence="7 9" id="KW-0472">Membrane</keyword>
<evidence type="ECO:0000256" key="2">
    <source>
        <dbReference type="ARBA" id="ARBA00022448"/>
    </source>
</evidence>
<organism evidence="12 13">
    <name type="scientific">Phormidesmis priestleyi Ana</name>
    <dbReference type="NCBI Taxonomy" id="1666911"/>
    <lineage>
        <taxon>Bacteria</taxon>
        <taxon>Bacillati</taxon>
        <taxon>Cyanobacteriota</taxon>
        <taxon>Cyanophyceae</taxon>
        <taxon>Leptolyngbyales</taxon>
        <taxon>Leptolyngbyaceae</taxon>
        <taxon>Phormidesmis</taxon>
    </lineage>
</organism>
<dbReference type="Gene3D" id="1.20.1560.10">
    <property type="entry name" value="ABC transporter type 1, transmembrane domain"/>
    <property type="match status" value="1"/>
</dbReference>
<comment type="caution">
    <text evidence="12">The sequence shown here is derived from an EMBL/GenBank/DDBJ whole genome shotgun (WGS) entry which is preliminary data.</text>
</comment>
<comment type="subcellular location">
    <subcellularLocation>
        <location evidence="1">Cell membrane</location>
        <topology evidence="1">Multi-pass membrane protein</topology>
    </subcellularLocation>
</comment>
<accession>A0A0P7Z0P1</accession>
<feature type="domain" description="ABC transmembrane type-1" evidence="11">
    <location>
        <begin position="45"/>
        <end position="328"/>
    </location>
</feature>
<dbReference type="GO" id="GO:0005886">
    <property type="term" value="C:plasma membrane"/>
    <property type="evidence" value="ECO:0007669"/>
    <property type="project" value="UniProtKB-SubCell"/>
</dbReference>
<feature type="transmembrane region" description="Helical" evidence="9">
    <location>
        <begin position="83"/>
        <end position="103"/>
    </location>
</feature>
<dbReference type="PATRIC" id="fig|1666911.3.peg.3266"/>
<dbReference type="AlphaFoldDB" id="A0A0P7Z0P1"/>
<dbReference type="Gene3D" id="3.40.50.300">
    <property type="entry name" value="P-loop containing nucleotide triphosphate hydrolases"/>
    <property type="match status" value="1"/>
</dbReference>
<dbReference type="Pfam" id="PF06472">
    <property type="entry name" value="ABC_membrane_2"/>
    <property type="match status" value="1"/>
</dbReference>
<evidence type="ECO:0000259" key="11">
    <source>
        <dbReference type="PROSITE" id="PS50929"/>
    </source>
</evidence>
<evidence type="ECO:0000313" key="13">
    <source>
        <dbReference type="Proteomes" id="UP000050465"/>
    </source>
</evidence>
<dbReference type="SUPFAM" id="SSF52540">
    <property type="entry name" value="P-loop containing nucleoside triphosphate hydrolases"/>
    <property type="match status" value="1"/>
</dbReference>
<reference evidence="12 13" key="1">
    <citation type="submission" date="2015-09" db="EMBL/GenBank/DDBJ databases">
        <title>Identification and resolution of microdiversity through metagenomic sequencing of parallel consortia.</title>
        <authorList>
            <person name="Nelson W.C."/>
            <person name="Romine M.F."/>
            <person name="Lindemann S.R."/>
        </authorList>
    </citation>
    <scope>NUCLEOTIDE SEQUENCE [LARGE SCALE GENOMIC DNA]</scope>
    <source>
        <strain evidence="12">Ana</strain>
    </source>
</reference>
<dbReference type="STRING" id="1666911.HLUCCA11_05325"/>
<dbReference type="GO" id="GO:0016887">
    <property type="term" value="F:ATP hydrolysis activity"/>
    <property type="evidence" value="ECO:0007669"/>
    <property type="project" value="InterPro"/>
</dbReference>
<dbReference type="GO" id="GO:0140359">
    <property type="term" value="F:ABC-type transporter activity"/>
    <property type="evidence" value="ECO:0007669"/>
    <property type="project" value="InterPro"/>
</dbReference>
<evidence type="ECO:0000256" key="1">
    <source>
        <dbReference type="ARBA" id="ARBA00004651"/>
    </source>
</evidence>
<keyword evidence="6 9" id="KW-1133">Transmembrane helix</keyword>
<dbReference type="InterPro" id="IPR036640">
    <property type="entry name" value="ABC1_TM_sf"/>
</dbReference>
<dbReference type="PANTHER" id="PTHR11384:SF59">
    <property type="entry name" value="LYSOSOMAL COBALAMIN TRANSPORTER ABCD4"/>
    <property type="match status" value="1"/>
</dbReference>
<feature type="transmembrane region" description="Helical" evidence="9">
    <location>
        <begin position="184"/>
        <end position="203"/>
    </location>
</feature>
<evidence type="ECO:0000313" key="12">
    <source>
        <dbReference type="EMBL" id="KPQ36587.1"/>
    </source>
</evidence>
<dbReference type="InterPro" id="IPR011527">
    <property type="entry name" value="ABC1_TM_dom"/>
</dbReference>
<protein>
    <submittedName>
        <fullName evidence="12">Putative ATP-binding cassette transporter</fullName>
    </submittedName>
</protein>
<feature type="region of interest" description="Disordered" evidence="8">
    <location>
        <begin position="347"/>
        <end position="372"/>
    </location>
</feature>
<feature type="domain" description="ABC transporter" evidence="10">
    <location>
        <begin position="382"/>
        <end position="609"/>
    </location>
</feature>
<feature type="compositionally biased region" description="Pro residues" evidence="8">
    <location>
        <begin position="360"/>
        <end position="370"/>
    </location>
</feature>
<dbReference type="PANTHER" id="PTHR11384">
    <property type="entry name" value="ATP-BINDING CASSETTE, SUB-FAMILY D MEMBER"/>
    <property type="match status" value="1"/>
</dbReference>
<dbReference type="Proteomes" id="UP000050465">
    <property type="component" value="Unassembled WGS sequence"/>
</dbReference>
<evidence type="ECO:0000256" key="9">
    <source>
        <dbReference type="SAM" id="Phobius"/>
    </source>
</evidence>
<feature type="transmembrane region" description="Helical" evidence="9">
    <location>
        <begin position="37"/>
        <end position="63"/>
    </location>
</feature>
<evidence type="ECO:0000256" key="5">
    <source>
        <dbReference type="ARBA" id="ARBA00022840"/>
    </source>
</evidence>
<keyword evidence="3 9" id="KW-0812">Transmembrane</keyword>
<name>A0A0P7Z0P1_9CYAN</name>
<dbReference type="PROSITE" id="PS50929">
    <property type="entry name" value="ABC_TM1F"/>
    <property type="match status" value="1"/>
</dbReference>
<dbReference type="PROSITE" id="PS00211">
    <property type="entry name" value="ABC_TRANSPORTER_1"/>
    <property type="match status" value="1"/>
</dbReference>
<dbReference type="Pfam" id="PF00005">
    <property type="entry name" value="ABC_tran"/>
    <property type="match status" value="1"/>
</dbReference>
<proteinExistence type="predicted"/>
<evidence type="ECO:0000256" key="8">
    <source>
        <dbReference type="SAM" id="MobiDB-lite"/>
    </source>
</evidence>
<dbReference type="InterPro" id="IPR027417">
    <property type="entry name" value="P-loop_NTPase"/>
</dbReference>
<evidence type="ECO:0000259" key="10">
    <source>
        <dbReference type="PROSITE" id="PS50893"/>
    </source>
</evidence>
<dbReference type="EMBL" id="LJZR01000005">
    <property type="protein sequence ID" value="KPQ36587.1"/>
    <property type="molecule type" value="Genomic_DNA"/>
</dbReference>
<keyword evidence="2" id="KW-0813">Transport</keyword>
<evidence type="ECO:0000256" key="4">
    <source>
        <dbReference type="ARBA" id="ARBA00022741"/>
    </source>
</evidence>
<dbReference type="InterPro" id="IPR017871">
    <property type="entry name" value="ABC_transporter-like_CS"/>
</dbReference>
<evidence type="ECO:0000256" key="6">
    <source>
        <dbReference type="ARBA" id="ARBA00022989"/>
    </source>
</evidence>
<dbReference type="SMART" id="SM00382">
    <property type="entry name" value="AAA"/>
    <property type="match status" value="1"/>
</dbReference>